<reference evidence="6 7" key="1">
    <citation type="submission" date="2019-10" db="EMBL/GenBank/DDBJ databases">
        <title>Whole-genome sequence of the extremophile Heliorestis acidaminivorans DSM 24790.</title>
        <authorList>
            <person name="Kyndt J.A."/>
            <person name="Meyer T.E."/>
        </authorList>
    </citation>
    <scope>NUCLEOTIDE SEQUENCE [LARGE SCALE GENOMIC DNA]</scope>
    <source>
        <strain evidence="6 7">DSM 24790</strain>
    </source>
</reference>
<proteinExistence type="predicted"/>
<comment type="cofactor">
    <cofactor evidence="1">
        <name>Zn(2+)</name>
        <dbReference type="ChEBI" id="CHEBI:29105"/>
    </cofactor>
</comment>
<name>A0A6I0F4C3_9FIRM</name>
<dbReference type="CDD" id="cd06253">
    <property type="entry name" value="M14_ASTE_ASPA-like"/>
    <property type="match status" value="1"/>
</dbReference>
<accession>A0A6I0F4C3</accession>
<dbReference type="OrthoDB" id="9782876at2"/>
<dbReference type="InterPro" id="IPR055438">
    <property type="entry name" value="AstE_AspA_cat"/>
</dbReference>
<comment type="caution">
    <text evidence="6">The sequence shown here is derived from an EMBL/GenBank/DDBJ whole genome shotgun (WGS) entry which is preliminary data.</text>
</comment>
<evidence type="ECO:0000313" key="6">
    <source>
        <dbReference type="EMBL" id="KAB2953422.1"/>
    </source>
</evidence>
<dbReference type="InterPro" id="IPR053138">
    <property type="entry name" value="N-alpha-Ac-DABA_deacetylase"/>
</dbReference>
<dbReference type="GO" id="GO:0046872">
    <property type="term" value="F:metal ion binding"/>
    <property type="evidence" value="ECO:0007669"/>
    <property type="project" value="UniProtKB-KW"/>
</dbReference>
<organism evidence="6 7">
    <name type="scientific">Heliorestis acidaminivorans</name>
    <dbReference type="NCBI Taxonomy" id="553427"/>
    <lineage>
        <taxon>Bacteria</taxon>
        <taxon>Bacillati</taxon>
        <taxon>Bacillota</taxon>
        <taxon>Clostridia</taxon>
        <taxon>Eubacteriales</taxon>
        <taxon>Heliobacteriaceae</taxon>
        <taxon>Heliorestis</taxon>
    </lineage>
</organism>
<dbReference type="Proteomes" id="UP000468766">
    <property type="component" value="Unassembled WGS sequence"/>
</dbReference>
<keyword evidence="7" id="KW-1185">Reference proteome</keyword>
<keyword evidence="2" id="KW-0479">Metal-binding</keyword>
<protein>
    <submittedName>
        <fullName evidence="6">Succinylglutamate desuccinylase</fullName>
    </submittedName>
</protein>
<evidence type="ECO:0000313" key="7">
    <source>
        <dbReference type="Proteomes" id="UP000468766"/>
    </source>
</evidence>
<evidence type="ECO:0000259" key="5">
    <source>
        <dbReference type="Pfam" id="PF24827"/>
    </source>
</evidence>
<sequence length="327" mass="36628">MEQKIITIRMPAYDQFSIRKEVLGNQKKDGSKRAAIVAGIHGDEFEGLYTCYLLNGYLKNLLKKNPEALQGQVDFYPSINSLGLGSLNRAWPFFNVDLNRQFPGNRDGHVPLQAAYALLEDLKGADFVVDIHASNRFLLEMPQIRMQDTYASTLLPLAQNSNVDIVWVHGSSTILETTLATNLNEMAIPTLVVEMGIGQRLTIGYSEQLLKGLLRLLHRFGILDIPAEELPTINEPRIMQDNEVWYFNAKASGLFVPEPAIFGRYVREKERIGRIVDPLSGKDLQVIEAPVEGLVFTLRQHPVVYEGSLLARLTYPTKTTTGGEEDA</sequence>
<dbReference type="Pfam" id="PF24827">
    <property type="entry name" value="AstE_AspA_cat"/>
    <property type="match status" value="1"/>
</dbReference>
<keyword evidence="4" id="KW-0862">Zinc</keyword>
<dbReference type="SUPFAM" id="SSF53187">
    <property type="entry name" value="Zn-dependent exopeptidases"/>
    <property type="match status" value="1"/>
</dbReference>
<feature type="domain" description="Succinylglutamate desuccinylase/Aspartoacylase catalytic" evidence="5">
    <location>
        <begin position="32"/>
        <end position="217"/>
    </location>
</feature>
<evidence type="ECO:0000256" key="1">
    <source>
        <dbReference type="ARBA" id="ARBA00001947"/>
    </source>
</evidence>
<dbReference type="PANTHER" id="PTHR37326">
    <property type="entry name" value="BLL3975 PROTEIN"/>
    <property type="match status" value="1"/>
</dbReference>
<dbReference type="EMBL" id="WBXO01000003">
    <property type="protein sequence ID" value="KAB2953422.1"/>
    <property type="molecule type" value="Genomic_DNA"/>
</dbReference>
<gene>
    <name evidence="6" type="ORF">F9B85_05800</name>
</gene>
<dbReference type="RefSeq" id="WP_151619442.1">
    <property type="nucleotide sequence ID" value="NZ_WBXO01000003.1"/>
</dbReference>
<evidence type="ECO:0000256" key="4">
    <source>
        <dbReference type="ARBA" id="ARBA00022833"/>
    </source>
</evidence>
<evidence type="ECO:0000256" key="3">
    <source>
        <dbReference type="ARBA" id="ARBA00022801"/>
    </source>
</evidence>
<dbReference type="Gene3D" id="3.40.630.10">
    <property type="entry name" value="Zn peptidases"/>
    <property type="match status" value="1"/>
</dbReference>
<dbReference type="AlphaFoldDB" id="A0A6I0F4C3"/>
<keyword evidence="3" id="KW-0378">Hydrolase</keyword>
<dbReference type="GO" id="GO:0016788">
    <property type="term" value="F:hydrolase activity, acting on ester bonds"/>
    <property type="evidence" value="ECO:0007669"/>
    <property type="project" value="InterPro"/>
</dbReference>
<evidence type="ECO:0000256" key="2">
    <source>
        <dbReference type="ARBA" id="ARBA00022723"/>
    </source>
</evidence>
<dbReference type="PANTHER" id="PTHR37326:SF1">
    <property type="entry name" value="BLL3975 PROTEIN"/>
    <property type="match status" value="1"/>
</dbReference>